<proteinExistence type="predicted"/>
<dbReference type="AlphaFoldDB" id="A0A143PNV1"/>
<evidence type="ECO:0000313" key="2">
    <source>
        <dbReference type="Proteomes" id="UP000076079"/>
    </source>
</evidence>
<gene>
    <name evidence="1" type="ORF">LuPra_03567</name>
</gene>
<sequence length="167" mass="18487">MGADAALRPTRMRAVCRNQTWFSKVADTVYKNANFNPESMRRARPFYAATDCGRGRVFSGAARLGIMPTVTTTPSARDKAAQDAAALVSYLRTVPSDAVITDLIDLGEHLERAIRAFHMEAIRFRAFTMSRLIKQHHETLPADVSVRMDAILQDLEAAGFQTRSVTA</sequence>
<reference evidence="1 2" key="1">
    <citation type="journal article" date="2016" name="Genome Announc.">
        <title>First Complete Genome Sequence of a Subdivision 6 Acidobacterium Strain.</title>
        <authorList>
            <person name="Huang S."/>
            <person name="Vieira S."/>
            <person name="Bunk B."/>
            <person name="Riedel T."/>
            <person name="Sproer C."/>
            <person name="Overmann J."/>
        </authorList>
    </citation>
    <scope>NUCLEOTIDE SEQUENCE [LARGE SCALE GENOMIC DNA]</scope>
    <source>
        <strain evidence="2">DSM 100886 HEG_-6_39</strain>
    </source>
</reference>
<organism evidence="1 2">
    <name type="scientific">Luteitalea pratensis</name>
    <dbReference type="NCBI Taxonomy" id="1855912"/>
    <lineage>
        <taxon>Bacteria</taxon>
        <taxon>Pseudomonadati</taxon>
        <taxon>Acidobacteriota</taxon>
        <taxon>Vicinamibacteria</taxon>
        <taxon>Vicinamibacterales</taxon>
        <taxon>Vicinamibacteraceae</taxon>
        <taxon>Luteitalea</taxon>
    </lineage>
</organism>
<dbReference type="STRING" id="1855912.LuPra_03567"/>
<dbReference type="KEGG" id="abac:LuPra_03567"/>
<accession>A0A143PNV1</accession>
<reference evidence="2" key="2">
    <citation type="submission" date="2016-04" db="EMBL/GenBank/DDBJ databases">
        <title>First Complete Genome Sequence of a Subdivision 6 Acidobacterium.</title>
        <authorList>
            <person name="Huang S."/>
            <person name="Vieira S."/>
            <person name="Bunk B."/>
            <person name="Riedel T."/>
            <person name="Sproeer C."/>
            <person name="Overmann J."/>
        </authorList>
    </citation>
    <scope>NUCLEOTIDE SEQUENCE [LARGE SCALE GENOMIC DNA]</scope>
    <source>
        <strain evidence="2">DSM 100886 HEG_-6_39</strain>
    </source>
</reference>
<name>A0A143PNV1_LUTPR</name>
<dbReference type="Proteomes" id="UP000076079">
    <property type="component" value="Chromosome"/>
</dbReference>
<keyword evidence="2" id="KW-1185">Reference proteome</keyword>
<protein>
    <submittedName>
        <fullName evidence="1">Uncharacterized protein</fullName>
    </submittedName>
</protein>
<evidence type="ECO:0000313" key="1">
    <source>
        <dbReference type="EMBL" id="AMY10337.1"/>
    </source>
</evidence>
<dbReference type="EMBL" id="CP015136">
    <property type="protein sequence ID" value="AMY10337.1"/>
    <property type="molecule type" value="Genomic_DNA"/>
</dbReference>